<reference evidence="2" key="1">
    <citation type="submission" date="2022-07" db="EMBL/GenBank/DDBJ databases">
        <title>Genome Sequence of Agrocybe chaxingu.</title>
        <authorList>
            <person name="Buettner E."/>
        </authorList>
    </citation>
    <scope>NUCLEOTIDE SEQUENCE</scope>
    <source>
        <strain evidence="2">MP-N11</strain>
    </source>
</reference>
<evidence type="ECO:0008006" key="4">
    <source>
        <dbReference type="Google" id="ProtNLM"/>
    </source>
</evidence>
<name>A0A9W8N1A6_9AGAR</name>
<organism evidence="2 3">
    <name type="scientific">Agrocybe chaxingu</name>
    <dbReference type="NCBI Taxonomy" id="84603"/>
    <lineage>
        <taxon>Eukaryota</taxon>
        <taxon>Fungi</taxon>
        <taxon>Dikarya</taxon>
        <taxon>Basidiomycota</taxon>
        <taxon>Agaricomycotina</taxon>
        <taxon>Agaricomycetes</taxon>
        <taxon>Agaricomycetidae</taxon>
        <taxon>Agaricales</taxon>
        <taxon>Agaricineae</taxon>
        <taxon>Strophariaceae</taxon>
        <taxon>Agrocybe</taxon>
    </lineage>
</organism>
<gene>
    <name evidence="2" type="ORF">NLJ89_g765</name>
</gene>
<evidence type="ECO:0000313" key="3">
    <source>
        <dbReference type="Proteomes" id="UP001148786"/>
    </source>
</evidence>
<sequence length="729" mass="83052">MGSANDTKLPLDLRPSATSLERIPSATFSDKTSSVMKLPPELLYIIFDMADPRPAYSNWKKYIAHLEAEQDDRGAHDPPVREPPPPPTHFPHCLARVCWRWNEVLAGSPGRWTNLVVFLDDNLEETLADLEMSLRLSQDLPLDVVVDYAMKTEDMGIDAYCDEEPTRSRAVIEALRPHFHRCRSITFETMLGISLPSPSRDLSRVSSTLRNLTLKCKYDSEHPTGVLFGADPVLVSSPTSRRLTDLFDLYLCGYTVIDACRNAPHLIQAAQGKLTLRNFQARNGETAEDMVPYFLEVLSFSQVQREEIVLYDIDLPLWEPKVTLFAQAFSIRDFTTLTDLSYNTMRNILQFANFRDAWDLTIKRCPLPEASAGLGPAPGVGRLAPVHNKWRRAGRCAPHARERRRQGDCYVDELELKYCHMFSADAMKKLCRSRTPGGAKRTSKMYNIQVTGFGPVITKEERQWFKKKYPDMITWTKEMMDKRGNSYYADRDAPVDPREAIMGPRVDIDMRAYLSLKDLQLTTHRENCFPPEAQVEFVRKYLLRVQNDVQQLLQLQVAIASELLLVYKAPLDTRKTYIIRSQVILYPLNEADMEFVASRDLSLEQVAEIPVHGRLRLLNLVVKVSEHHEQTLDSRLSQVWSDHRKRQDGLGYSASGSVLVQFFYKGHFVSASTVGIRPEEFHAAAELHVQPSPDKTRSLDSLNPLLTNESPHEDQDIDLEVGMSVRTGR</sequence>
<feature type="region of interest" description="Disordered" evidence="1">
    <location>
        <begin position="690"/>
        <end position="729"/>
    </location>
</feature>
<dbReference type="OrthoDB" id="3001771at2759"/>
<feature type="compositionally biased region" description="Polar residues" evidence="1">
    <location>
        <begin position="699"/>
        <end position="709"/>
    </location>
</feature>
<keyword evidence="3" id="KW-1185">Reference proteome</keyword>
<accession>A0A9W8N1A6</accession>
<dbReference type="EMBL" id="JANKHO010000034">
    <property type="protein sequence ID" value="KAJ3516994.1"/>
    <property type="molecule type" value="Genomic_DNA"/>
</dbReference>
<dbReference type="AlphaFoldDB" id="A0A9W8N1A6"/>
<evidence type="ECO:0000313" key="2">
    <source>
        <dbReference type="EMBL" id="KAJ3516994.1"/>
    </source>
</evidence>
<dbReference type="Proteomes" id="UP001148786">
    <property type="component" value="Unassembled WGS sequence"/>
</dbReference>
<comment type="caution">
    <text evidence="2">The sequence shown here is derived from an EMBL/GenBank/DDBJ whole genome shotgun (WGS) entry which is preliminary data.</text>
</comment>
<evidence type="ECO:0000256" key="1">
    <source>
        <dbReference type="SAM" id="MobiDB-lite"/>
    </source>
</evidence>
<protein>
    <recommendedName>
        <fullName evidence="4">F-box domain-containing protein</fullName>
    </recommendedName>
</protein>
<proteinExistence type="predicted"/>